<dbReference type="NCBIfam" id="TIGR04433">
    <property type="entry name" value="UrcA_uranyl"/>
    <property type="match status" value="1"/>
</dbReference>
<dbReference type="InterPro" id="IPR030972">
    <property type="entry name" value="UrcA_uranyl"/>
</dbReference>
<organism evidence="2">
    <name type="scientific">Sphingomonas psychrotolerans</name>
    <dbReference type="NCBI Taxonomy" id="1327635"/>
    <lineage>
        <taxon>Bacteria</taxon>
        <taxon>Pseudomonadati</taxon>
        <taxon>Pseudomonadota</taxon>
        <taxon>Alphaproteobacteria</taxon>
        <taxon>Sphingomonadales</taxon>
        <taxon>Sphingomonadaceae</taxon>
        <taxon>Sphingomonas</taxon>
    </lineage>
</organism>
<comment type="caution">
    <text evidence="2">The sequence shown here is derived from an EMBL/GenBank/DDBJ whole genome shotgun (WGS) entry which is preliminary data.</text>
</comment>
<gene>
    <name evidence="2" type="ORF">MZO42_00905</name>
</gene>
<name>A0ABU3MY55_9SPHN</name>
<dbReference type="EMBL" id="JALMLT010000001">
    <property type="protein sequence ID" value="MDT8757245.1"/>
    <property type="molecule type" value="Genomic_DNA"/>
</dbReference>
<feature type="region of interest" description="Disordered" evidence="1">
    <location>
        <begin position="108"/>
        <end position="129"/>
    </location>
</feature>
<accession>A0ABU3MY55</accession>
<reference evidence="2" key="1">
    <citation type="submission" date="2022-04" db="EMBL/GenBank/DDBJ databases">
        <title>Tomato heritable bacteria conferring resistance against bacterial wilt.</title>
        <authorList>
            <person name="Yin J."/>
        </authorList>
    </citation>
    <scope>NUCLEOTIDE SEQUENCE</scope>
    <source>
        <strain evidence="2">Cra20</strain>
    </source>
</reference>
<evidence type="ECO:0000256" key="1">
    <source>
        <dbReference type="SAM" id="MobiDB-lite"/>
    </source>
</evidence>
<protein>
    <submittedName>
        <fullName evidence="2">UrcA family protein</fullName>
    </submittedName>
</protein>
<evidence type="ECO:0000313" key="2">
    <source>
        <dbReference type="EMBL" id="MDT8757245.1"/>
    </source>
</evidence>
<sequence>MYRLKIAIAVGLLAGDAANPAVAQKSHALIVTEVSVPHGDLDLASEVDATAMLARLDKAATRACGGRPVVVTATDPLAAAKKREYERCKAAALDASIARLGAPRVRAARLDQQSRSTERRSSIAAGGTR</sequence>
<proteinExistence type="predicted"/>